<keyword evidence="5" id="KW-1185">Reference proteome</keyword>
<feature type="domain" description="Pseudouridine synthase RsuA/RluA-like" evidence="3">
    <location>
        <begin position="20"/>
        <end position="176"/>
    </location>
</feature>
<dbReference type="InterPro" id="IPR006145">
    <property type="entry name" value="PsdUridine_synth_RsuA/RluA"/>
</dbReference>
<comment type="similarity">
    <text evidence="1">Belongs to the pseudouridine synthase RluA family.</text>
</comment>
<dbReference type="Gene3D" id="3.30.2350.10">
    <property type="entry name" value="Pseudouridine synthase"/>
    <property type="match status" value="1"/>
</dbReference>
<dbReference type="PANTHER" id="PTHR21600">
    <property type="entry name" value="MITOCHONDRIAL RNA PSEUDOURIDINE SYNTHASE"/>
    <property type="match status" value="1"/>
</dbReference>
<dbReference type="InterPro" id="IPR050188">
    <property type="entry name" value="RluA_PseudoU_synthase"/>
</dbReference>
<reference evidence="4 5" key="1">
    <citation type="submission" date="2019-03" db="EMBL/GenBank/DDBJ databases">
        <title>Muricauda SCR12 sp.nov, a marine bacterium isolated from Pacific Ocean:the Okinawa trough.</title>
        <authorList>
            <person name="Liu L."/>
        </authorList>
    </citation>
    <scope>NUCLEOTIDE SEQUENCE [LARGE SCALE GENOMIC DNA]</scope>
    <source>
        <strain evidence="4 5">SCR12</strain>
    </source>
</reference>
<keyword evidence="2" id="KW-0413">Isomerase</keyword>
<name>A0A4S8RMP0_9FLAO</name>
<dbReference type="RefSeq" id="WP_136566320.1">
    <property type="nucleotide sequence ID" value="NZ_SNTZ01000003.1"/>
</dbReference>
<dbReference type="InterPro" id="IPR020103">
    <property type="entry name" value="PsdUridine_synth_cat_dom_sf"/>
</dbReference>
<dbReference type="CDD" id="cd02869">
    <property type="entry name" value="PseudoU_synth_RluA_like"/>
    <property type="match status" value="1"/>
</dbReference>
<dbReference type="GO" id="GO:0140098">
    <property type="term" value="F:catalytic activity, acting on RNA"/>
    <property type="evidence" value="ECO:0007669"/>
    <property type="project" value="UniProtKB-ARBA"/>
</dbReference>
<dbReference type="GO" id="GO:0009982">
    <property type="term" value="F:pseudouridine synthase activity"/>
    <property type="evidence" value="ECO:0007669"/>
    <property type="project" value="InterPro"/>
</dbReference>
<dbReference type="AlphaFoldDB" id="A0A4S8RMP0"/>
<gene>
    <name evidence="4" type="ORF">EZV76_09460</name>
</gene>
<evidence type="ECO:0000259" key="3">
    <source>
        <dbReference type="Pfam" id="PF00849"/>
    </source>
</evidence>
<comment type="caution">
    <text evidence="4">The sequence shown here is derived from an EMBL/GenBank/DDBJ whole genome shotgun (WGS) entry which is preliminary data.</text>
</comment>
<dbReference type="PANTHER" id="PTHR21600:SF83">
    <property type="entry name" value="PSEUDOURIDYLATE SYNTHASE RPUSD4, MITOCHONDRIAL"/>
    <property type="match status" value="1"/>
</dbReference>
<sequence>MNNSQHSNKYNLEVLYEDNHLIVVNKKPGDIVQGDKTGDTPLSDIVKLYLKEKYNKPGNVYLGVVHRLDRPTSGIVVFAKTSKALPRLNKLFSEGSSKKTYWAVVKGVPPKESDTLTHWLVRNPKQNKSYAHTKEVPNSKKAILEYRTLKKLDSYFLLEIDLKTGRHHQIRAQLAAIGCHIKGDLKYGAERSNKDGSIHLHARSLELEHPVKKEPLTFLASPPNETIWNVCINA</sequence>
<dbReference type="Pfam" id="PF00849">
    <property type="entry name" value="PseudoU_synth_2"/>
    <property type="match status" value="1"/>
</dbReference>
<evidence type="ECO:0000313" key="4">
    <source>
        <dbReference type="EMBL" id="THV59808.1"/>
    </source>
</evidence>
<dbReference type="GO" id="GO:0006396">
    <property type="term" value="P:RNA processing"/>
    <property type="evidence" value="ECO:0007669"/>
    <property type="project" value="UniProtKB-ARBA"/>
</dbReference>
<dbReference type="OrthoDB" id="9807829at2"/>
<dbReference type="GO" id="GO:0003723">
    <property type="term" value="F:RNA binding"/>
    <property type="evidence" value="ECO:0007669"/>
    <property type="project" value="InterPro"/>
</dbReference>
<dbReference type="PROSITE" id="PS01129">
    <property type="entry name" value="PSI_RLU"/>
    <property type="match status" value="1"/>
</dbReference>
<dbReference type="GO" id="GO:0001522">
    <property type="term" value="P:pseudouridine synthesis"/>
    <property type="evidence" value="ECO:0007669"/>
    <property type="project" value="InterPro"/>
</dbReference>
<dbReference type="EMBL" id="SNTZ01000003">
    <property type="protein sequence ID" value="THV59808.1"/>
    <property type="molecule type" value="Genomic_DNA"/>
</dbReference>
<dbReference type="Proteomes" id="UP000310406">
    <property type="component" value="Unassembled WGS sequence"/>
</dbReference>
<proteinExistence type="inferred from homology"/>
<evidence type="ECO:0000313" key="5">
    <source>
        <dbReference type="Proteomes" id="UP000310406"/>
    </source>
</evidence>
<dbReference type="SUPFAM" id="SSF55120">
    <property type="entry name" value="Pseudouridine synthase"/>
    <property type="match status" value="1"/>
</dbReference>
<accession>A0A4S8RMP0</accession>
<evidence type="ECO:0000256" key="2">
    <source>
        <dbReference type="ARBA" id="ARBA00023235"/>
    </source>
</evidence>
<dbReference type="InterPro" id="IPR006224">
    <property type="entry name" value="PsdUridine_synth_RluA-like_CS"/>
</dbReference>
<organism evidence="4 5">
    <name type="scientific">Flagellimonas alvinocaridis</name>
    <dbReference type="NCBI Taxonomy" id="2530200"/>
    <lineage>
        <taxon>Bacteria</taxon>
        <taxon>Pseudomonadati</taxon>
        <taxon>Bacteroidota</taxon>
        <taxon>Flavobacteriia</taxon>
        <taxon>Flavobacteriales</taxon>
        <taxon>Flavobacteriaceae</taxon>
        <taxon>Flagellimonas</taxon>
    </lineage>
</organism>
<evidence type="ECO:0000256" key="1">
    <source>
        <dbReference type="ARBA" id="ARBA00010876"/>
    </source>
</evidence>
<protein>
    <submittedName>
        <fullName evidence="4">RNA pseudouridine synthase</fullName>
    </submittedName>
</protein>